<dbReference type="Pfam" id="PF04113">
    <property type="entry name" value="Gpi16"/>
    <property type="match status" value="1"/>
</dbReference>
<evidence type="ECO:0000313" key="4">
    <source>
        <dbReference type="Proteomes" id="UP000494040"/>
    </source>
</evidence>
<sequence>MNPIAKCVLLSALLSLAKCRQAKDEYHEELFIKPLNGYVYAYFQFTTVWETPINNHTFDHCHLFPRPVGEILQRHDVQELHVSLTKGLWRYETWGYPVVSAPPGAELWTWFKPNTSDIDTKWKELTGALSGLLCSSINFIDGQNTMSPELSLRPLGISPTKGEPILKYSSLPREIVCTENLTPWKKLLPCNLKRGLSAILNSDHIYNTIYHSLGIHFRPICMDKECKRTGLELVQSVSLVYDLIIVRHAFPQWSIQKLFGQGLVKTCALSKSSMIYIDITSNKTDNPFILKPKNYKIIESTRGAYTTTLAVFNMEELNSLILYNIEVTYINAKKMYPVNIPPVVYANRYITGYGQEFGGVTTKIHNRHFQPVQILFLENIPWFVPVYFHSLKIESGGKQIQPIMKKYFPGKERSRPYYMELLVELPPRSVTFISIKFDYAFLRWQEYPPDANHGFYMGSAMITAMLPIAKNYTSPPRDKSLFADGFNASRPNYPIRVTTEVLIISLPTPDFSMPYNVICLACTVVALAFGPLHNITTKNFVFVKSTVKKGLIRILLYTIFDKVGEITDCLYKKYQARRATKVEETLQEKGGTPVDRQSDNESEHERKECEQSEEKNAEGVS</sequence>
<evidence type="ECO:0000256" key="1">
    <source>
        <dbReference type="SAM" id="MobiDB-lite"/>
    </source>
</evidence>
<dbReference type="GO" id="GO:0016255">
    <property type="term" value="P:attachment of GPI anchor to protein"/>
    <property type="evidence" value="ECO:0007669"/>
    <property type="project" value="InterPro"/>
</dbReference>
<dbReference type="EnsemblMetazoa" id="XM_014394555.2">
    <property type="protein sequence ID" value="XP_014250041.1"/>
    <property type="gene ID" value="LOC106666984"/>
</dbReference>
<evidence type="ECO:0000256" key="2">
    <source>
        <dbReference type="SAM" id="SignalP"/>
    </source>
</evidence>
<feature type="chain" id="PRO_5035152915" description="GPI transamidase component PIG-T" evidence="2">
    <location>
        <begin position="20"/>
        <end position="621"/>
    </location>
</feature>
<proteinExistence type="predicted"/>
<keyword evidence="2" id="KW-0732">Signal</keyword>
<reference evidence="3" key="1">
    <citation type="submission" date="2022-01" db="UniProtKB">
        <authorList>
            <consortium name="EnsemblMetazoa"/>
        </authorList>
    </citation>
    <scope>IDENTIFICATION</scope>
</reference>
<dbReference type="KEGG" id="clec:106666984"/>
<keyword evidence="4" id="KW-1185">Reference proteome</keyword>
<dbReference type="Proteomes" id="UP000494040">
    <property type="component" value="Unassembled WGS sequence"/>
</dbReference>
<dbReference type="AlphaFoldDB" id="A0A8I6RR99"/>
<feature type="region of interest" description="Disordered" evidence="1">
    <location>
        <begin position="582"/>
        <end position="621"/>
    </location>
</feature>
<dbReference type="GeneID" id="106666984"/>
<dbReference type="CTD" id="31772"/>
<evidence type="ECO:0000313" key="3">
    <source>
        <dbReference type="EnsemblMetazoa" id="XP_014250041.1"/>
    </source>
</evidence>
<evidence type="ECO:0008006" key="5">
    <source>
        <dbReference type="Google" id="ProtNLM"/>
    </source>
</evidence>
<dbReference type="PANTHER" id="PTHR12959">
    <property type="entry name" value="GPI TRANSAMIDASE COMPONENT PIG-T-RELATED"/>
    <property type="match status" value="1"/>
</dbReference>
<protein>
    <recommendedName>
        <fullName evidence="5">GPI transamidase component PIG-T</fullName>
    </recommendedName>
</protein>
<feature type="compositionally biased region" description="Basic and acidic residues" evidence="1">
    <location>
        <begin position="596"/>
        <end position="621"/>
    </location>
</feature>
<name>A0A8I6RR99_CIMLE</name>
<dbReference type="PANTHER" id="PTHR12959:SF11">
    <property type="entry name" value="GPI TRANSAMIDASE COMPONENT PIG-T"/>
    <property type="match status" value="1"/>
</dbReference>
<dbReference type="InterPro" id="IPR007245">
    <property type="entry name" value="PIG-T"/>
</dbReference>
<organism evidence="3 4">
    <name type="scientific">Cimex lectularius</name>
    <name type="common">Bed bug</name>
    <name type="synonym">Acanthia lectularia</name>
    <dbReference type="NCBI Taxonomy" id="79782"/>
    <lineage>
        <taxon>Eukaryota</taxon>
        <taxon>Metazoa</taxon>
        <taxon>Ecdysozoa</taxon>
        <taxon>Arthropoda</taxon>
        <taxon>Hexapoda</taxon>
        <taxon>Insecta</taxon>
        <taxon>Pterygota</taxon>
        <taxon>Neoptera</taxon>
        <taxon>Paraneoptera</taxon>
        <taxon>Hemiptera</taxon>
        <taxon>Heteroptera</taxon>
        <taxon>Panheteroptera</taxon>
        <taxon>Cimicomorpha</taxon>
        <taxon>Cimicidae</taxon>
        <taxon>Cimex</taxon>
    </lineage>
</organism>
<dbReference type="RefSeq" id="XP_014250041.1">
    <property type="nucleotide sequence ID" value="XM_014394555.2"/>
</dbReference>
<dbReference type="GO" id="GO:0042765">
    <property type="term" value="C:GPI-anchor transamidase complex"/>
    <property type="evidence" value="ECO:0007669"/>
    <property type="project" value="InterPro"/>
</dbReference>
<dbReference type="OrthoDB" id="331263at2759"/>
<feature type="signal peptide" evidence="2">
    <location>
        <begin position="1"/>
        <end position="19"/>
    </location>
</feature>
<dbReference type="OMA" id="NHGHYIG"/>
<accession>A0A8I6RR99</accession>